<dbReference type="SUPFAM" id="SSF52540">
    <property type="entry name" value="P-loop containing nucleoside triphosphate hydrolases"/>
    <property type="match status" value="2"/>
</dbReference>
<evidence type="ECO:0000259" key="18">
    <source>
        <dbReference type="PROSITE" id="PS51194"/>
    </source>
</evidence>
<dbReference type="Proteomes" id="UP000321934">
    <property type="component" value="Chromosome"/>
</dbReference>
<name>A0A5B8XDD4_9RICK</name>
<keyword evidence="10 13" id="KW-0742">SOS response</keyword>
<evidence type="ECO:0000256" key="9">
    <source>
        <dbReference type="ARBA" id="ARBA00023204"/>
    </source>
</evidence>
<evidence type="ECO:0000259" key="17">
    <source>
        <dbReference type="PROSITE" id="PS51192"/>
    </source>
</evidence>
<dbReference type="PROSITE" id="PS50151">
    <property type="entry name" value="UVR"/>
    <property type="match status" value="1"/>
</dbReference>
<feature type="domain" description="Helicase ATP-binding" evidence="17">
    <location>
        <begin position="26"/>
        <end position="183"/>
    </location>
</feature>
<evidence type="ECO:0000313" key="20">
    <source>
        <dbReference type="Proteomes" id="UP000321934"/>
    </source>
</evidence>
<dbReference type="InterPro" id="IPR014001">
    <property type="entry name" value="Helicase_ATP-bd"/>
</dbReference>
<feature type="short sequence motif" description="Beta-hairpin" evidence="13">
    <location>
        <begin position="92"/>
        <end position="115"/>
    </location>
</feature>
<evidence type="ECO:0000256" key="5">
    <source>
        <dbReference type="ARBA" id="ARBA00022763"/>
    </source>
</evidence>
<evidence type="ECO:0000256" key="13">
    <source>
        <dbReference type="HAMAP-Rule" id="MF_00204"/>
    </source>
</evidence>
<comment type="subunit">
    <text evidence="11 13 14">Forms a heterotetramer with UvrA during the search for lesions. Interacts with UvrC in an incision complex.</text>
</comment>
<dbReference type="EMBL" id="CP029077">
    <property type="protein sequence ID" value="QED23332.1"/>
    <property type="molecule type" value="Genomic_DNA"/>
</dbReference>
<dbReference type="GO" id="GO:0006289">
    <property type="term" value="P:nucleotide-excision repair"/>
    <property type="evidence" value="ECO:0007669"/>
    <property type="project" value="UniProtKB-UniRule"/>
</dbReference>
<dbReference type="AlphaFoldDB" id="A0A5B8XDD4"/>
<feature type="domain" description="Helicase C-terminal" evidence="18">
    <location>
        <begin position="431"/>
        <end position="593"/>
    </location>
</feature>
<organism evidence="19 20">
    <name type="scientific">Candidatus Deianiraea vastatrix</name>
    <dbReference type="NCBI Taxonomy" id="2163644"/>
    <lineage>
        <taxon>Bacteria</taxon>
        <taxon>Pseudomonadati</taxon>
        <taxon>Pseudomonadota</taxon>
        <taxon>Alphaproteobacteria</taxon>
        <taxon>Rickettsiales</taxon>
        <taxon>Candidatus Deianiraeaceae</taxon>
        <taxon>Candidatus Deianiraea</taxon>
    </lineage>
</organism>
<sequence>MDNCFKLKSAYSPAGDQITAISELLDGVQNGKKSQVLLGVTGSGKTFTIANVIQKLNRPVIMMAHNKTLAAQLYSEMKEFFPENAVEYFVSYYDYYQPEAYLPKSDTYIEKDSATNDDIERLRHSATRSLLERRDVIVVSSVSSLYGIGSPDVYGRMIIELSKGMTYKMEQLLMSLVKLQYERNNVDFSRGKFRVRGDVVEIFPSYLEKTAIRIEYFGDEIDGIFEIDGLTAQKISPLESVRIYPNSHYATPIEVIKSCTQKILDEMEEVFKTFTHEGNFVAAERIRQRTKYDVEMMTEIGHCKGIENYSRYLTGRQAGSPPPTLFEYLPNDALLIVDESHVSVPQVSAMYAGDRSRKLNLVDHGFRLPSALDNRPLTFDEWYKIKPQTIYVSATPSEFEVKEAKGEVVSQIIRPTGLLDPVCEIRPTENQVDDIINESKKIIAKSLRVIIVTLTKKMAEKLNEYLNEMGLKAMYVHSEVDTLERISILHNFRKGTFNILIGVNLLREGIDIPECGLVAIMDADKEGFLRSETSLIQLIGRAARNSEGRVILYADKITKSIDKATKETERRRKIQMDHNEKHGITPTTIVKSMANPFNDILTKNEVFKDEKSVDTSNISQKDLEKLMAQIKKDMRKHADNLEFEKARELRDLLLELQQAQIKN</sequence>
<dbReference type="PROSITE" id="PS51192">
    <property type="entry name" value="HELICASE_ATP_BIND_1"/>
    <property type="match status" value="1"/>
</dbReference>
<feature type="coiled-coil region" evidence="15">
    <location>
        <begin position="620"/>
        <end position="647"/>
    </location>
</feature>
<dbReference type="PANTHER" id="PTHR24029:SF0">
    <property type="entry name" value="UVRABC SYSTEM PROTEIN B"/>
    <property type="match status" value="1"/>
</dbReference>
<reference evidence="19 20" key="1">
    <citation type="journal article" date="2019" name="ISME J.">
        <title>Deianiraea, an extracellular bacterium associated with the ciliate Paramecium, suggests an alternative scenario for the evolution of Rickettsiales.</title>
        <authorList>
            <person name="Castelli M."/>
            <person name="Sabaneyeva E."/>
            <person name="Lanzoni O."/>
            <person name="Lebedeva N."/>
            <person name="Floriano A.M."/>
            <person name="Gaiarsa S."/>
            <person name="Benken K."/>
            <person name="Modeo L."/>
            <person name="Bandi C."/>
            <person name="Potekhin A."/>
            <person name="Sassera D."/>
            <person name="Petroni G."/>
        </authorList>
    </citation>
    <scope>NUCLEOTIDE SEQUENCE [LARGE SCALE GENOMIC DNA]</scope>
    <source>
        <strain evidence="19">CyL4-1</strain>
    </source>
</reference>
<dbReference type="InterPro" id="IPR004807">
    <property type="entry name" value="UvrB"/>
</dbReference>
<evidence type="ECO:0000256" key="4">
    <source>
        <dbReference type="ARBA" id="ARBA00022741"/>
    </source>
</evidence>
<dbReference type="SMART" id="SM00490">
    <property type="entry name" value="HELICc"/>
    <property type="match status" value="1"/>
</dbReference>
<keyword evidence="15" id="KW-0175">Coiled coil</keyword>
<feature type="domain" description="UVR" evidence="16">
    <location>
        <begin position="624"/>
        <end position="659"/>
    </location>
</feature>
<dbReference type="Pfam" id="PF17757">
    <property type="entry name" value="UvrB_inter"/>
    <property type="match status" value="1"/>
</dbReference>
<dbReference type="PANTHER" id="PTHR24029">
    <property type="entry name" value="UVRABC SYSTEM PROTEIN B"/>
    <property type="match status" value="1"/>
</dbReference>
<dbReference type="CDD" id="cd18790">
    <property type="entry name" value="SF2_C_UvrB"/>
    <property type="match status" value="1"/>
</dbReference>
<dbReference type="GO" id="GO:0005737">
    <property type="term" value="C:cytoplasm"/>
    <property type="evidence" value="ECO:0007669"/>
    <property type="project" value="UniProtKB-SubCell"/>
</dbReference>
<protein>
    <recommendedName>
        <fullName evidence="12 13">UvrABC system protein B</fullName>
        <shortName evidence="13">Protein UvrB</shortName>
    </recommendedName>
    <alternativeName>
        <fullName evidence="13">Excinuclease ABC subunit B</fullName>
    </alternativeName>
</protein>
<keyword evidence="20" id="KW-1185">Reference proteome</keyword>
<proteinExistence type="inferred from homology"/>
<keyword evidence="7 13" id="KW-0067">ATP-binding</keyword>
<keyword evidence="8 13" id="KW-0267">Excision nuclease</keyword>
<dbReference type="GO" id="GO:0005524">
    <property type="term" value="F:ATP binding"/>
    <property type="evidence" value="ECO:0007669"/>
    <property type="project" value="UniProtKB-UniRule"/>
</dbReference>
<dbReference type="Pfam" id="PF04851">
    <property type="entry name" value="ResIII"/>
    <property type="match status" value="1"/>
</dbReference>
<comment type="domain">
    <text evidence="13">The beta-hairpin motif is involved in DNA binding.</text>
</comment>
<dbReference type="OrthoDB" id="9806651at2"/>
<keyword evidence="5 13" id="KW-0227">DNA damage</keyword>
<keyword evidence="6 13" id="KW-0228">DNA excision</keyword>
<accession>A0A5B8XDD4</accession>
<dbReference type="GO" id="GO:0009432">
    <property type="term" value="P:SOS response"/>
    <property type="evidence" value="ECO:0007669"/>
    <property type="project" value="UniProtKB-UniRule"/>
</dbReference>
<evidence type="ECO:0000313" key="19">
    <source>
        <dbReference type="EMBL" id="QED23332.1"/>
    </source>
</evidence>
<dbReference type="InterPro" id="IPR036876">
    <property type="entry name" value="UVR_dom_sf"/>
</dbReference>
<evidence type="ECO:0000256" key="10">
    <source>
        <dbReference type="ARBA" id="ARBA00023236"/>
    </source>
</evidence>
<dbReference type="NCBIfam" id="TIGR00631">
    <property type="entry name" value="uvrb"/>
    <property type="match status" value="1"/>
</dbReference>
<dbReference type="CDD" id="cd17916">
    <property type="entry name" value="DEXHc_UvrB"/>
    <property type="match status" value="1"/>
</dbReference>
<gene>
    <name evidence="13" type="primary">uvrB</name>
    <name evidence="19" type="ORF">Deia_00537</name>
</gene>
<evidence type="ECO:0000256" key="7">
    <source>
        <dbReference type="ARBA" id="ARBA00022840"/>
    </source>
</evidence>
<dbReference type="InterPro" id="IPR001650">
    <property type="entry name" value="Helicase_C-like"/>
</dbReference>
<dbReference type="SMART" id="SM00487">
    <property type="entry name" value="DEXDc"/>
    <property type="match status" value="1"/>
</dbReference>
<comment type="subcellular location">
    <subcellularLocation>
        <location evidence="1 13 14">Cytoplasm</location>
    </subcellularLocation>
</comment>
<dbReference type="InterPro" id="IPR041471">
    <property type="entry name" value="UvrB_inter"/>
</dbReference>
<dbReference type="Pfam" id="PF00271">
    <property type="entry name" value="Helicase_C"/>
    <property type="match status" value="1"/>
</dbReference>
<dbReference type="GO" id="GO:0009380">
    <property type="term" value="C:excinuclease repair complex"/>
    <property type="evidence" value="ECO:0007669"/>
    <property type="project" value="InterPro"/>
</dbReference>
<dbReference type="RefSeq" id="WP_146820611.1">
    <property type="nucleotide sequence ID" value="NZ_CP029077.1"/>
</dbReference>
<dbReference type="Pfam" id="PF12344">
    <property type="entry name" value="UvrB"/>
    <property type="match status" value="1"/>
</dbReference>
<dbReference type="Gene3D" id="3.40.50.300">
    <property type="entry name" value="P-loop containing nucleotide triphosphate hydrolases"/>
    <property type="match status" value="3"/>
</dbReference>
<dbReference type="InterPro" id="IPR027417">
    <property type="entry name" value="P-loop_NTPase"/>
</dbReference>
<comment type="function">
    <text evidence="13">The UvrABC repair system catalyzes the recognition and processing of DNA lesions. A damage recognition complex composed of 2 UvrA and 2 UvrB subunits scans DNA for abnormalities. Upon binding of the UvrA(2)B(2) complex to a putative damaged site, the DNA wraps around one UvrB monomer. DNA wrap is dependent on ATP binding by UvrB and probably causes local melting of the DNA helix, facilitating insertion of UvrB beta-hairpin between the DNA strands. Then UvrB probes one DNA strand for the presence of a lesion. If a lesion is found the UvrA subunits dissociate and the UvrB-DNA preincision complex is formed. This complex is subsequently bound by UvrC and the second UvrB is released. If no lesion is found, the DNA wraps around the other UvrB subunit that will check the other stand for damage.</text>
</comment>
<evidence type="ECO:0000256" key="11">
    <source>
        <dbReference type="ARBA" id="ARBA00026033"/>
    </source>
</evidence>
<evidence type="ECO:0000256" key="2">
    <source>
        <dbReference type="ARBA" id="ARBA00008533"/>
    </source>
</evidence>
<feature type="binding site" evidence="13">
    <location>
        <begin position="39"/>
        <end position="46"/>
    </location>
    <ligand>
        <name>ATP</name>
        <dbReference type="ChEBI" id="CHEBI:30616"/>
    </ligand>
</feature>
<evidence type="ECO:0000256" key="14">
    <source>
        <dbReference type="RuleBase" id="RU003587"/>
    </source>
</evidence>
<dbReference type="HAMAP" id="MF_00204">
    <property type="entry name" value="UvrB"/>
    <property type="match status" value="1"/>
</dbReference>
<evidence type="ECO:0000259" key="16">
    <source>
        <dbReference type="PROSITE" id="PS50151"/>
    </source>
</evidence>
<keyword evidence="4 13" id="KW-0547">Nucleotide-binding</keyword>
<evidence type="ECO:0000256" key="15">
    <source>
        <dbReference type="SAM" id="Coils"/>
    </source>
</evidence>
<evidence type="ECO:0000256" key="12">
    <source>
        <dbReference type="ARBA" id="ARBA00029504"/>
    </source>
</evidence>
<dbReference type="InterPro" id="IPR006935">
    <property type="entry name" value="Helicase/UvrB_N"/>
</dbReference>
<dbReference type="InterPro" id="IPR024759">
    <property type="entry name" value="UvrB_YAD/RRR_dom"/>
</dbReference>
<evidence type="ECO:0000256" key="1">
    <source>
        <dbReference type="ARBA" id="ARBA00004496"/>
    </source>
</evidence>
<dbReference type="GO" id="GO:0009381">
    <property type="term" value="F:excinuclease ABC activity"/>
    <property type="evidence" value="ECO:0007669"/>
    <property type="project" value="UniProtKB-UniRule"/>
</dbReference>
<dbReference type="Pfam" id="PF02151">
    <property type="entry name" value="UVR"/>
    <property type="match status" value="1"/>
</dbReference>
<dbReference type="PROSITE" id="PS51194">
    <property type="entry name" value="HELICASE_CTER"/>
    <property type="match status" value="1"/>
</dbReference>
<dbReference type="NCBIfam" id="NF003673">
    <property type="entry name" value="PRK05298.1"/>
    <property type="match status" value="1"/>
</dbReference>
<evidence type="ECO:0000256" key="8">
    <source>
        <dbReference type="ARBA" id="ARBA00022881"/>
    </source>
</evidence>
<dbReference type="SUPFAM" id="SSF46600">
    <property type="entry name" value="C-terminal UvrC-binding domain of UvrB"/>
    <property type="match status" value="1"/>
</dbReference>
<keyword evidence="3 13" id="KW-0963">Cytoplasm</keyword>
<keyword evidence="9 13" id="KW-0234">DNA repair</keyword>
<dbReference type="GO" id="GO:0003677">
    <property type="term" value="F:DNA binding"/>
    <property type="evidence" value="ECO:0007669"/>
    <property type="project" value="UniProtKB-UniRule"/>
</dbReference>
<dbReference type="Gene3D" id="4.10.860.10">
    <property type="entry name" value="UVR domain"/>
    <property type="match status" value="1"/>
</dbReference>
<dbReference type="GO" id="GO:0016887">
    <property type="term" value="F:ATP hydrolysis activity"/>
    <property type="evidence" value="ECO:0007669"/>
    <property type="project" value="InterPro"/>
</dbReference>
<comment type="similarity">
    <text evidence="2 13 14">Belongs to the UvrB family.</text>
</comment>
<evidence type="ECO:0000256" key="6">
    <source>
        <dbReference type="ARBA" id="ARBA00022769"/>
    </source>
</evidence>
<evidence type="ECO:0000256" key="3">
    <source>
        <dbReference type="ARBA" id="ARBA00022490"/>
    </source>
</evidence>
<dbReference type="InterPro" id="IPR001943">
    <property type="entry name" value="UVR_dom"/>
</dbReference>